<sequence>MHPSTQLYKTAAAQIKLSPSLKSLVNSSGSLPTAIPAPSFSVTSKVFDGIRSNAPPYISRKTWLTIGTATLITVNSPETLCQLWDYAGKKVEDAGIMREVGLKCISFNGIPRTINGLGALRAHLPEDVKKALPTKAYRQPDESNISRITKQSRELWDSIYTPFENKLLNKLGDSHPDLPIHILNSHYGPLLSDPPNLEPEEYKIGRVLSSIIAITCLRTQRGVGPQLLSHVFGLKKAQLTLNPPSNKEGSNEIDKIAQEENWLCTDQGVTWILESADKLSQVVTNGEITFGGSPGLDSESE</sequence>
<dbReference type="PANTHER" id="PTHR28180:SF2">
    <property type="entry name" value="PEROXISOMAL PROTEIN 2"/>
    <property type="match status" value="1"/>
</dbReference>
<proteinExistence type="predicted"/>
<evidence type="ECO:0008006" key="3">
    <source>
        <dbReference type="Google" id="ProtNLM"/>
    </source>
</evidence>
<evidence type="ECO:0000313" key="2">
    <source>
        <dbReference type="Proteomes" id="UP001355207"/>
    </source>
</evidence>
<reference evidence="1 2" key="1">
    <citation type="submission" date="2024-01" db="EMBL/GenBank/DDBJ databases">
        <title>Comparative genomics of Cryptococcus and Kwoniella reveals pathogenesis evolution and contrasting modes of karyotype evolution via chromosome fusion or intercentromeric recombination.</title>
        <authorList>
            <person name="Coelho M.A."/>
            <person name="David-Palma M."/>
            <person name="Shea T."/>
            <person name="Bowers K."/>
            <person name="McGinley-Smith S."/>
            <person name="Mohammad A.W."/>
            <person name="Gnirke A."/>
            <person name="Yurkov A.M."/>
            <person name="Nowrousian M."/>
            <person name="Sun S."/>
            <person name="Cuomo C.A."/>
            <person name="Heitman J."/>
        </authorList>
    </citation>
    <scope>NUCLEOTIDE SEQUENCE [LARGE SCALE GENOMIC DNA]</scope>
    <source>
        <strain evidence="1 2">CBS 6074</strain>
    </source>
</reference>
<dbReference type="SUPFAM" id="SSF69118">
    <property type="entry name" value="AhpD-like"/>
    <property type="match status" value="1"/>
</dbReference>
<protein>
    <recommendedName>
        <fullName evidence="3">Mitochondrial protein</fullName>
    </recommendedName>
</protein>
<dbReference type="GeneID" id="91097043"/>
<evidence type="ECO:0000313" key="1">
    <source>
        <dbReference type="EMBL" id="WWC91428.1"/>
    </source>
</evidence>
<keyword evidence="2" id="KW-1185">Reference proteome</keyword>
<organism evidence="1 2">
    <name type="scientific">Kwoniella dendrophila CBS 6074</name>
    <dbReference type="NCBI Taxonomy" id="1295534"/>
    <lineage>
        <taxon>Eukaryota</taxon>
        <taxon>Fungi</taxon>
        <taxon>Dikarya</taxon>
        <taxon>Basidiomycota</taxon>
        <taxon>Agaricomycotina</taxon>
        <taxon>Tremellomycetes</taxon>
        <taxon>Tremellales</taxon>
        <taxon>Cryptococcaceae</taxon>
        <taxon>Kwoniella</taxon>
    </lineage>
</organism>
<accession>A0AAX4K2V3</accession>
<dbReference type="EMBL" id="CP144105">
    <property type="protein sequence ID" value="WWC91428.1"/>
    <property type="molecule type" value="Genomic_DNA"/>
</dbReference>
<dbReference type="AlphaFoldDB" id="A0AAX4K2V3"/>
<dbReference type="InterPro" id="IPR029032">
    <property type="entry name" value="AhpD-like"/>
</dbReference>
<dbReference type="RefSeq" id="XP_066078190.1">
    <property type="nucleotide sequence ID" value="XM_066222093.1"/>
</dbReference>
<dbReference type="PANTHER" id="PTHR28180">
    <property type="entry name" value="CONSERVED MITOCHONDRIAL PROTEIN-RELATED"/>
    <property type="match status" value="1"/>
</dbReference>
<gene>
    <name evidence="1" type="ORF">L201_006374</name>
</gene>
<dbReference type="Proteomes" id="UP001355207">
    <property type="component" value="Chromosome 8"/>
</dbReference>
<dbReference type="InterPro" id="IPR052999">
    <property type="entry name" value="PTS1_Protein"/>
</dbReference>
<name>A0AAX4K2V3_9TREE</name>
<dbReference type="Gene3D" id="1.20.1290.10">
    <property type="entry name" value="AhpD-like"/>
    <property type="match status" value="1"/>
</dbReference>